<evidence type="ECO:0000256" key="3">
    <source>
        <dbReference type="ARBA" id="ARBA00022617"/>
    </source>
</evidence>
<evidence type="ECO:0000256" key="7">
    <source>
        <dbReference type="ARBA" id="ARBA00023033"/>
    </source>
</evidence>
<keyword evidence="3" id="KW-0349">Heme</keyword>
<proteinExistence type="inferred from homology"/>
<evidence type="ECO:0000256" key="8">
    <source>
        <dbReference type="SAM" id="SignalP"/>
    </source>
</evidence>
<comment type="similarity">
    <text evidence="2">Belongs to the cytochrome P450 family.</text>
</comment>
<keyword evidence="4" id="KW-0479">Metal-binding</keyword>
<evidence type="ECO:0000256" key="4">
    <source>
        <dbReference type="ARBA" id="ARBA00022723"/>
    </source>
</evidence>
<dbReference type="PRINTS" id="PR00385">
    <property type="entry name" value="P450"/>
</dbReference>
<dbReference type="GO" id="GO:0020037">
    <property type="term" value="F:heme binding"/>
    <property type="evidence" value="ECO:0007669"/>
    <property type="project" value="InterPro"/>
</dbReference>
<name>A0A914PW95_9BILA</name>
<dbReference type="GO" id="GO:0016705">
    <property type="term" value="F:oxidoreductase activity, acting on paired donors, with incorporation or reduction of molecular oxygen"/>
    <property type="evidence" value="ECO:0007669"/>
    <property type="project" value="InterPro"/>
</dbReference>
<dbReference type="InterPro" id="IPR036396">
    <property type="entry name" value="Cyt_P450_sf"/>
</dbReference>
<dbReference type="InterPro" id="IPR001128">
    <property type="entry name" value="Cyt_P450"/>
</dbReference>
<dbReference type="SUPFAM" id="SSF48264">
    <property type="entry name" value="Cytochrome P450"/>
    <property type="match status" value="1"/>
</dbReference>
<protein>
    <submittedName>
        <fullName evidence="10">Cytochrome P450</fullName>
    </submittedName>
</protein>
<dbReference type="Gene3D" id="1.10.630.10">
    <property type="entry name" value="Cytochrome P450"/>
    <property type="match status" value="1"/>
</dbReference>
<dbReference type="InterPro" id="IPR050476">
    <property type="entry name" value="Insect_CytP450_Detox"/>
</dbReference>
<keyword evidence="5" id="KW-0560">Oxidoreductase</keyword>
<evidence type="ECO:0000313" key="10">
    <source>
        <dbReference type="WBParaSite" id="PDA_v2.g22578.t1"/>
    </source>
</evidence>
<comment type="cofactor">
    <cofactor evidence="1">
        <name>heme</name>
        <dbReference type="ChEBI" id="CHEBI:30413"/>
    </cofactor>
</comment>
<keyword evidence="7" id="KW-0503">Monooxygenase</keyword>
<evidence type="ECO:0000313" key="9">
    <source>
        <dbReference type="Proteomes" id="UP000887578"/>
    </source>
</evidence>
<dbReference type="AlphaFoldDB" id="A0A914PW95"/>
<dbReference type="GO" id="GO:0004497">
    <property type="term" value="F:monooxygenase activity"/>
    <property type="evidence" value="ECO:0007669"/>
    <property type="project" value="UniProtKB-KW"/>
</dbReference>
<dbReference type="Proteomes" id="UP000887578">
    <property type="component" value="Unplaced"/>
</dbReference>
<accession>A0A914PW95</accession>
<evidence type="ECO:0000256" key="6">
    <source>
        <dbReference type="ARBA" id="ARBA00023004"/>
    </source>
</evidence>
<keyword evidence="9" id="KW-1185">Reference proteome</keyword>
<keyword evidence="6" id="KW-0408">Iron</keyword>
<reference evidence="10" key="1">
    <citation type="submission" date="2022-11" db="UniProtKB">
        <authorList>
            <consortium name="WormBaseParasite"/>
        </authorList>
    </citation>
    <scope>IDENTIFICATION</scope>
</reference>
<evidence type="ECO:0000256" key="1">
    <source>
        <dbReference type="ARBA" id="ARBA00001971"/>
    </source>
</evidence>
<evidence type="ECO:0000256" key="2">
    <source>
        <dbReference type="ARBA" id="ARBA00010617"/>
    </source>
</evidence>
<dbReference type="WBParaSite" id="PDA_v2.g22578.t1">
    <property type="protein sequence ID" value="PDA_v2.g22578.t1"/>
    <property type="gene ID" value="PDA_v2.g22578"/>
</dbReference>
<dbReference type="InterPro" id="IPR002401">
    <property type="entry name" value="Cyt_P450_E_grp-I"/>
</dbReference>
<dbReference type="GO" id="GO:0005506">
    <property type="term" value="F:iron ion binding"/>
    <property type="evidence" value="ECO:0007669"/>
    <property type="project" value="InterPro"/>
</dbReference>
<sequence>MLETFVFLILTLATAIAEIWQKFNKSFNYYNYQLSYWSRRGIPGPKGELFWGNLKAVTGREYVNVFQIRDWSKKFPRYFGIKKGCRNTLVISDADLAHEVLVRKFEYFHAHEPQPLEDDSDNNKNVLIFTSHGLRWKRLRTTSNPIFSVTNLKKIMPTMYDSIEHLMEHFKTVENKPINIHPIFQEVTMDIISRIALGQNGSNLFKNLYIDYAKGIFMSPIDDLQHTAPQMFPFIKKPIRMFSELYKTGIRASSNSLTTNLFKEVMKRKNERETMKENKTEKKLVDFIDLFLDAEVPEQKHSDTMGVLDKRNLKVSKELSVNEIVGQCLIFLLAGYDTTANSLSFVCYELIKNPETLQKLVEEIDDHLFESDSEDLSYEKINQMKYLDSVIKESLRLHPIAGNAVNRHCMETTEIGEKEKIQIEKGTNITIDVLTINYSEKLWGPEPEKFNPDR</sequence>
<feature type="chain" id="PRO_5037041872" evidence="8">
    <location>
        <begin position="18"/>
        <end position="454"/>
    </location>
</feature>
<organism evidence="9 10">
    <name type="scientific">Panagrolaimus davidi</name>
    <dbReference type="NCBI Taxonomy" id="227884"/>
    <lineage>
        <taxon>Eukaryota</taxon>
        <taxon>Metazoa</taxon>
        <taxon>Ecdysozoa</taxon>
        <taxon>Nematoda</taxon>
        <taxon>Chromadorea</taxon>
        <taxon>Rhabditida</taxon>
        <taxon>Tylenchina</taxon>
        <taxon>Panagrolaimomorpha</taxon>
        <taxon>Panagrolaimoidea</taxon>
        <taxon>Panagrolaimidae</taxon>
        <taxon>Panagrolaimus</taxon>
    </lineage>
</organism>
<keyword evidence="8" id="KW-0732">Signal</keyword>
<dbReference type="Pfam" id="PF00067">
    <property type="entry name" value="p450"/>
    <property type="match status" value="1"/>
</dbReference>
<dbReference type="PRINTS" id="PR00463">
    <property type="entry name" value="EP450I"/>
</dbReference>
<evidence type="ECO:0000256" key="5">
    <source>
        <dbReference type="ARBA" id="ARBA00023002"/>
    </source>
</evidence>
<dbReference type="PANTHER" id="PTHR24292">
    <property type="entry name" value="CYTOCHROME P450"/>
    <property type="match status" value="1"/>
</dbReference>
<dbReference type="PANTHER" id="PTHR24292:SF102">
    <property type="entry name" value="CYTOCHROME P450 FAMILY-RELATED"/>
    <property type="match status" value="1"/>
</dbReference>
<feature type="signal peptide" evidence="8">
    <location>
        <begin position="1"/>
        <end position="17"/>
    </location>
</feature>